<keyword evidence="2" id="KW-1185">Reference proteome</keyword>
<dbReference type="RefSeq" id="WP_114983541.1">
    <property type="nucleotide sequence ID" value="NZ_CP027806.1"/>
</dbReference>
<organism evidence="1 2">
    <name type="scientific">Cyclonatronum proteinivorum</name>
    <dbReference type="NCBI Taxonomy" id="1457365"/>
    <lineage>
        <taxon>Bacteria</taxon>
        <taxon>Pseudomonadati</taxon>
        <taxon>Balneolota</taxon>
        <taxon>Balneolia</taxon>
        <taxon>Balneolales</taxon>
        <taxon>Cyclonatronaceae</taxon>
        <taxon>Cyclonatronum</taxon>
    </lineage>
</organism>
<evidence type="ECO:0000313" key="2">
    <source>
        <dbReference type="Proteomes" id="UP000254808"/>
    </source>
</evidence>
<protein>
    <submittedName>
        <fullName evidence="1">Uncharacterized protein</fullName>
    </submittedName>
</protein>
<sequence length="363" mass="40312">MLMYSENGTLTEAPDYQKMLAERLAQPETAKALIGLLDRIDTVETALSAAEEVLTKLPEIMQSMQEESRMQTRLREMNTLFDKLSQPEVMRALGGIIDKAEVLETAVSAVEMFTEKAPELIDSFQNESKAGGTLAELSRLSGLLSDPDTMRNVTTVVENLDTIATLTSALGEAERKLPELFASFNSESDLGKTIHQYLMLGQKFADDRVINNLNNLVDKIENLDAVLNILDEVVRNNPELKEPNSVTARNINELFELLTKSMKDEEATILETARGGIAILAEVNRILLSPKMQVVISGITSAMEYDKDEVPEVGPIKLIKMLSDKNTRKTLGLTSLLAHEIGGQLDYLDCNRVRDFDSKHPKK</sequence>
<accession>A0A345UIF2</accession>
<gene>
    <name evidence="1" type="ORF">CYPRO_0977</name>
</gene>
<name>A0A345UIF2_9BACT</name>
<dbReference type="EMBL" id="CP027806">
    <property type="protein sequence ID" value="AXJ00254.1"/>
    <property type="molecule type" value="Genomic_DNA"/>
</dbReference>
<evidence type="ECO:0000313" key="1">
    <source>
        <dbReference type="EMBL" id="AXJ00254.1"/>
    </source>
</evidence>
<reference evidence="1 2" key="1">
    <citation type="submission" date="2018-03" db="EMBL/GenBank/DDBJ databases">
        <title>Phenotypic and genomic properties of Cyclonatronum proteinivorum gen. nov., sp. nov., a haloalkaliphilic bacteroidete from soda lakes possessing Na+-translocating rhodopsin.</title>
        <authorList>
            <person name="Toshchakov S.V."/>
            <person name="Korzhenkov A."/>
            <person name="Samarov N.I."/>
            <person name="Kublanov I.V."/>
            <person name="Muntyan M.S."/>
            <person name="Sorokin D.Y."/>
        </authorList>
    </citation>
    <scope>NUCLEOTIDE SEQUENCE [LARGE SCALE GENOMIC DNA]</scope>
    <source>
        <strain evidence="1 2">Omega</strain>
    </source>
</reference>
<dbReference type="SUPFAM" id="SSF48371">
    <property type="entry name" value="ARM repeat"/>
    <property type="match status" value="1"/>
</dbReference>
<dbReference type="InterPro" id="IPR016024">
    <property type="entry name" value="ARM-type_fold"/>
</dbReference>
<dbReference type="AlphaFoldDB" id="A0A345UIF2"/>
<proteinExistence type="predicted"/>
<dbReference type="Proteomes" id="UP000254808">
    <property type="component" value="Chromosome"/>
</dbReference>
<dbReference type="KEGG" id="cprv:CYPRO_0977"/>